<reference evidence="1" key="1">
    <citation type="submission" date="2016-04" db="EMBL/GenBank/DDBJ databases">
        <authorList>
            <person name="Evans L.H."/>
            <person name="Alamgir A."/>
            <person name="Owens N."/>
            <person name="Weber N.D."/>
            <person name="Virtaneva K."/>
            <person name="Barbian K."/>
            <person name="Babar A."/>
            <person name="Rosenke K."/>
        </authorList>
    </citation>
    <scope>NUCLEOTIDE SEQUENCE</scope>
    <source>
        <strain evidence="1">86</strain>
    </source>
</reference>
<gene>
    <name evidence="1" type="ORF">KL86DPRO_20122</name>
</gene>
<dbReference type="AlphaFoldDB" id="A0A212JV41"/>
<name>A0A212JV41_9DELT</name>
<sequence>MNTVEYCLGNAMVAAAEDGFAIRENLESRHPGIVGYDLDLIYVECRFCGNPVLWEKGKTSLLLRASGIDTTLLNAECLILSEGCPQCRPGVSPLNLQVVRVTSITPQDTLLLSTKKGHA</sequence>
<protein>
    <submittedName>
        <fullName evidence="1">Uncharacterized protein</fullName>
    </submittedName>
</protein>
<accession>A0A212JV41</accession>
<dbReference type="EMBL" id="FLUQ01000002">
    <property type="protein sequence ID" value="SBW03311.1"/>
    <property type="molecule type" value="Genomic_DNA"/>
</dbReference>
<evidence type="ECO:0000313" key="1">
    <source>
        <dbReference type="EMBL" id="SBW03311.1"/>
    </source>
</evidence>
<proteinExistence type="predicted"/>
<organism evidence="1">
    <name type="scientific">uncultured delta proteobacterium</name>
    <dbReference type="NCBI Taxonomy" id="34034"/>
    <lineage>
        <taxon>Bacteria</taxon>
        <taxon>Deltaproteobacteria</taxon>
        <taxon>environmental samples</taxon>
    </lineage>
</organism>